<dbReference type="InterPro" id="IPR001841">
    <property type="entry name" value="Znf_RING"/>
</dbReference>
<dbReference type="PANTHER" id="PTHR22696">
    <property type="entry name" value="E3 UBIQUITIN-PROTEIN LIGASE RNF26"/>
    <property type="match status" value="1"/>
</dbReference>
<feature type="transmembrane region" description="Helical" evidence="20">
    <location>
        <begin position="155"/>
        <end position="184"/>
    </location>
</feature>
<keyword evidence="8 18" id="KW-0863">Zinc-finger</keyword>
<evidence type="ECO:0000313" key="23">
    <source>
        <dbReference type="EMBL" id="KAK0149879.1"/>
    </source>
</evidence>
<evidence type="ECO:0000256" key="3">
    <source>
        <dbReference type="ARBA" id="ARBA00004906"/>
    </source>
</evidence>
<feature type="transmembrane region" description="Helical" evidence="20">
    <location>
        <begin position="65"/>
        <end position="87"/>
    </location>
</feature>
<evidence type="ECO:0000256" key="1">
    <source>
        <dbReference type="ARBA" id="ARBA00000900"/>
    </source>
</evidence>
<evidence type="ECO:0000259" key="22">
    <source>
        <dbReference type="PROSITE" id="PS50089"/>
    </source>
</evidence>
<feature type="transmembrane region" description="Helical" evidence="20">
    <location>
        <begin position="93"/>
        <end position="112"/>
    </location>
</feature>
<name>A0AA47N0D2_MERPO</name>
<keyword evidence="6 20" id="KW-0812">Transmembrane</keyword>
<evidence type="ECO:0000256" key="15">
    <source>
        <dbReference type="ARBA" id="ARBA00063040"/>
    </source>
</evidence>
<dbReference type="GO" id="GO:0016567">
    <property type="term" value="P:protein ubiquitination"/>
    <property type="evidence" value="ECO:0007669"/>
    <property type="project" value="TreeGrafter"/>
</dbReference>
<evidence type="ECO:0000256" key="17">
    <source>
        <dbReference type="ARBA" id="ARBA00075536"/>
    </source>
</evidence>
<keyword evidence="24" id="KW-1185">Reference proteome</keyword>
<dbReference type="SMART" id="SM00184">
    <property type="entry name" value="RING"/>
    <property type="match status" value="1"/>
</dbReference>
<reference evidence="23" key="1">
    <citation type="journal article" date="2023" name="Front. Mar. Sci.">
        <title>A new Merluccius polli reference genome to investigate the effects of global change in West African waters.</title>
        <authorList>
            <person name="Mateo J.L."/>
            <person name="Blanco-Fernandez C."/>
            <person name="Garcia-Vazquez E."/>
            <person name="Machado-Schiaffino G."/>
        </authorList>
    </citation>
    <scope>NUCLEOTIDE SEQUENCE</scope>
    <source>
        <strain evidence="23">C29</strain>
        <tissue evidence="23">Fin</tissue>
    </source>
</reference>
<dbReference type="GO" id="GO:0008270">
    <property type="term" value="F:zinc ion binding"/>
    <property type="evidence" value="ECO:0007669"/>
    <property type="project" value="UniProtKB-KW"/>
</dbReference>
<evidence type="ECO:0000256" key="9">
    <source>
        <dbReference type="ARBA" id="ARBA00022786"/>
    </source>
</evidence>
<dbReference type="PROSITE" id="PS50089">
    <property type="entry name" value="ZF_RING_2"/>
    <property type="match status" value="1"/>
</dbReference>
<dbReference type="GO" id="GO:0061630">
    <property type="term" value="F:ubiquitin protein ligase activity"/>
    <property type="evidence" value="ECO:0007669"/>
    <property type="project" value="UniProtKB-EC"/>
</dbReference>
<dbReference type="GO" id="GO:0005789">
    <property type="term" value="C:endoplasmic reticulum membrane"/>
    <property type="evidence" value="ECO:0007669"/>
    <property type="project" value="UniProtKB-SubCell"/>
</dbReference>
<evidence type="ECO:0000256" key="13">
    <source>
        <dbReference type="ARBA" id="ARBA00023136"/>
    </source>
</evidence>
<dbReference type="GO" id="GO:0006511">
    <property type="term" value="P:ubiquitin-dependent protein catabolic process"/>
    <property type="evidence" value="ECO:0007669"/>
    <property type="project" value="TreeGrafter"/>
</dbReference>
<dbReference type="Proteomes" id="UP001174136">
    <property type="component" value="Unassembled WGS sequence"/>
</dbReference>
<evidence type="ECO:0000256" key="2">
    <source>
        <dbReference type="ARBA" id="ARBA00004477"/>
    </source>
</evidence>
<comment type="caution">
    <text evidence="23">The sequence shown here is derived from an EMBL/GenBank/DDBJ whole genome shotgun (WGS) entry which is preliminary data.</text>
</comment>
<keyword evidence="7" id="KW-0479">Metal-binding</keyword>
<feature type="domain" description="RING-type" evidence="22">
    <location>
        <begin position="337"/>
        <end position="379"/>
    </location>
</feature>
<comment type="pathway">
    <text evidence="3">Protein modification; protein ubiquitination.</text>
</comment>
<evidence type="ECO:0000256" key="10">
    <source>
        <dbReference type="ARBA" id="ARBA00022824"/>
    </source>
</evidence>
<keyword evidence="5" id="KW-0808">Transferase</keyword>
<feature type="transmembrane region" description="Helical" evidence="20">
    <location>
        <begin position="31"/>
        <end position="53"/>
    </location>
</feature>
<feature type="signal peptide" evidence="21">
    <location>
        <begin position="1"/>
        <end position="21"/>
    </location>
</feature>
<dbReference type="CDD" id="cd16788">
    <property type="entry name" value="mRING-HC-C3HC5_RNF26"/>
    <property type="match status" value="1"/>
</dbReference>
<organism evidence="23 24">
    <name type="scientific">Merluccius polli</name>
    <name type="common">Benguela hake</name>
    <name type="synonym">Merluccius cadenati</name>
    <dbReference type="NCBI Taxonomy" id="89951"/>
    <lineage>
        <taxon>Eukaryota</taxon>
        <taxon>Metazoa</taxon>
        <taxon>Chordata</taxon>
        <taxon>Craniata</taxon>
        <taxon>Vertebrata</taxon>
        <taxon>Euteleostomi</taxon>
        <taxon>Actinopterygii</taxon>
        <taxon>Neopterygii</taxon>
        <taxon>Teleostei</taxon>
        <taxon>Neoteleostei</taxon>
        <taxon>Acanthomorphata</taxon>
        <taxon>Zeiogadaria</taxon>
        <taxon>Gadariae</taxon>
        <taxon>Gadiformes</taxon>
        <taxon>Gadoidei</taxon>
        <taxon>Merlucciidae</taxon>
        <taxon>Merluccius</taxon>
    </lineage>
</organism>
<dbReference type="PANTHER" id="PTHR22696:SF1">
    <property type="entry name" value="E3 UBIQUITIN-PROTEIN LIGASE RNF26"/>
    <property type="match status" value="1"/>
</dbReference>
<evidence type="ECO:0000256" key="11">
    <source>
        <dbReference type="ARBA" id="ARBA00022833"/>
    </source>
</evidence>
<sequence>MSFLVGLWNCVVSCVLSVAEATSVVTHGTAHMAGSCLLALGGLLESLKMVGYLSMHVLLRGREYLCRGLLFVLECCGIAASLALYFANTVVNYVLIGTQNAYSALLSVWHTVSSPIQKVVELTLTLVTFLYSSLVGTSTFLWTPCKLALDFLVSLAQIFVSIFITNVYGFLLTVAIAAATTVYLNPELARQVQRRAARHADSSPALRRLFSDARALTRGLRRERMLWRQLSRQGSWLSLALRMRARRNDDDDDSVNRNDNRVGGDGDPGDERRDPPDGRAGDAPYREPPPPPPDQAYPSSSTDRPLKQLRAAGKEEGLPPADSLLSLLKEQEERKKCVICQDCSKTVVLLPCRHLCLCRGCTDILLRQALYRQNCPLCRHMILNTMDVYL</sequence>
<evidence type="ECO:0000313" key="24">
    <source>
        <dbReference type="Proteomes" id="UP001174136"/>
    </source>
</evidence>
<dbReference type="AlphaFoldDB" id="A0AA47N0D2"/>
<keyword evidence="11" id="KW-0862">Zinc</keyword>
<comment type="function">
    <text evidence="14">E3 ubiquitin-protein ligase that plays a key role in endosome organization by retaining vesicles in the perinuclear cloud. Acts as a platform for perinuclear positioning of the endosomal system by mediating ubiquitination of SQSTM1 through interaction with the ubiquitin conjugating enzyme UBE2J1. Ubiquitinated SQSTM1 attracts specific vesicle-associated adapters, forming a molecular bridge that restrains cognate vesicles in the perinuclear region and organizes the endosomal pathway for efficient cargo transport. Also acts as a regulator of type I interferon production in response to viral infection by mediating the formation of 'Lys-11'-linked polyubiquitin chains on TMEM173/STING, leading to stabilize TMEM173/STING. Also required to limit type I interferon response by promoting autophagic degradation of IRF3.</text>
</comment>
<dbReference type="EMBL" id="JAOPHQ010001711">
    <property type="protein sequence ID" value="KAK0149879.1"/>
    <property type="molecule type" value="Genomic_DNA"/>
</dbReference>
<gene>
    <name evidence="23" type="primary">Rnf26</name>
    <name evidence="23" type="ORF">N1851_009373</name>
</gene>
<evidence type="ECO:0000256" key="21">
    <source>
        <dbReference type="SAM" id="SignalP"/>
    </source>
</evidence>
<accession>A0AA47N0D2</accession>
<keyword evidence="9" id="KW-0833">Ubl conjugation pathway</keyword>
<dbReference type="InterPro" id="IPR013083">
    <property type="entry name" value="Znf_RING/FYVE/PHD"/>
</dbReference>
<feature type="chain" id="PRO_5041300403" description="E3 ubiquitin-protein ligase RNF26" evidence="21">
    <location>
        <begin position="22"/>
        <end position="390"/>
    </location>
</feature>
<comment type="subcellular location">
    <subcellularLocation>
        <location evidence="2">Endoplasmic reticulum membrane</location>
        <topology evidence="2">Multi-pass membrane protein</topology>
    </subcellularLocation>
</comment>
<evidence type="ECO:0000256" key="12">
    <source>
        <dbReference type="ARBA" id="ARBA00022989"/>
    </source>
</evidence>
<evidence type="ECO:0000256" key="5">
    <source>
        <dbReference type="ARBA" id="ARBA00022679"/>
    </source>
</evidence>
<dbReference type="FunFam" id="3.30.40.10:FF:000387">
    <property type="entry name" value="RING finger protein 26"/>
    <property type="match status" value="1"/>
</dbReference>
<comment type="catalytic activity">
    <reaction evidence="1">
        <text>S-ubiquitinyl-[E2 ubiquitin-conjugating enzyme]-L-cysteine + [acceptor protein]-L-lysine = [E2 ubiquitin-conjugating enzyme]-L-cysteine + N(6)-ubiquitinyl-[acceptor protein]-L-lysine.</text>
        <dbReference type="EC" id="2.3.2.27"/>
    </reaction>
</comment>
<evidence type="ECO:0000256" key="18">
    <source>
        <dbReference type="PROSITE-ProRule" id="PRU00175"/>
    </source>
</evidence>
<evidence type="ECO:0000256" key="4">
    <source>
        <dbReference type="ARBA" id="ARBA00012483"/>
    </source>
</evidence>
<keyword evidence="13 20" id="KW-0472">Membrane</keyword>
<dbReference type="SUPFAM" id="SSF57850">
    <property type="entry name" value="RING/U-box"/>
    <property type="match status" value="1"/>
</dbReference>
<keyword evidence="10" id="KW-0256">Endoplasmic reticulum</keyword>
<evidence type="ECO:0000256" key="8">
    <source>
        <dbReference type="ARBA" id="ARBA00022771"/>
    </source>
</evidence>
<protein>
    <recommendedName>
        <fullName evidence="16">E3 ubiquitin-protein ligase RNF26</fullName>
        <ecNumber evidence="4">2.3.2.27</ecNumber>
    </recommendedName>
    <alternativeName>
        <fullName evidence="17">RING finger protein 26</fullName>
    </alternativeName>
</protein>
<feature type="compositionally biased region" description="Pro residues" evidence="19">
    <location>
        <begin position="286"/>
        <end position="295"/>
    </location>
</feature>
<feature type="region of interest" description="Disordered" evidence="19">
    <location>
        <begin position="247"/>
        <end position="304"/>
    </location>
</feature>
<evidence type="ECO:0000256" key="14">
    <source>
        <dbReference type="ARBA" id="ARBA00057605"/>
    </source>
</evidence>
<evidence type="ECO:0000256" key="7">
    <source>
        <dbReference type="ARBA" id="ARBA00022723"/>
    </source>
</evidence>
<evidence type="ECO:0000256" key="20">
    <source>
        <dbReference type="SAM" id="Phobius"/>
    </source>
</evidence>
<keyword evidence="21" id="KW-0732">Signal</keyword>
<dbReference type="EC" id="2.3.2.27" evidence="4"/>
<comment type="subunit">
    <text evidence="15">Interacts with INCA1. Interacts with TMEM43, ENDOD1, TMEM33 and TMED1 to form a complex capable of modulating innate immune signaling through the cGAS-STING pathway. Interacts with UBE2J1; this interaction is important for SQSTM1 ubiquitination.</text>
</comment>
<keyword evidence="12 20" id="KW-1133">Transmembrane helix</keyword>
<dbReference type="Pfam" id="PF13920">
    <property type="entry name" value="zf-C3HC4_3"/>
    <property type="match status" value="1"/>
</dbReference>
<evidence type="ECO:0000256" key="16">
    <source>
        <dbReference type="ARBA" id="ARBA00067352"/>
    </source>
</evidence>
<feature type="transmembrane region" description="Helical" evidence="20">
    <location>
        <begin position="124"/>
        <end position="143"/>
    </location>
</feature>
<evidence type="ECO:0000256" key="19">
    <source>
        <dbReference type="SAM" id="MobiDB-lite"/>
    </source>
</evidence>
<proteinExistence type="predicted"/>
<evidence type="ECO:0000256" key="6">
    <source>
        <dbReference type="ARBA" id="ARBA00022692"/>
    </source>
</evidence>
<feature type="compositionally biased region" description="Basic and acidic residues" evidence="19">
    <location>
        <begin position="247"/>
        <end position="280"/>
    </location>
</feature>
<dbReference type="InterPro" id="IPR040089">
    <property type="entry name" value="RNF26_mRING-HC-C3HC5"/>
</dbReference>
<dbReference type="Gene3D" id="3.30.40.10">
    <property type="entry name" value="Zinc/RING finger domain, C3HC4 (zinc finger)"/>
    <property type="match status" value="1"/>
</dbReference>